<dbReference type="EMBL" id="VJMI01013728">
    <property type="protein sequence ID" value="KAF0747005.1"/>
    <property type="molecule type" value="Genomic_DNA"/>
</dbReference>
<name>A0A6A4ZWB5_APHAT</name>
<feature type="non-terminal residue" evidence="1">
    <location>
        <position position="1"/>
    </location>
</feature>
<reference evidence="1 2" key="1">
    <citation type="submission" date="2019-06" db="EMBL/GenBank/DDBJ databases">
        <title>Genomics analysis of Aphanomyces spp. identifies a new class of oomycete effector associated with host adaptation.</title>
        <authorList>
            <person name="Gaulin E."/>
        </authorList>
    </citation>
    <scope>NUCLEOTIDE SEQUENCE [LARGE SCALE GENOMIC DNA]</scope>
    <source>
        <strain evidence="1 2">E</strain>
    </source>
</reference>
<gene>
    <name evidence="1" type="ORF">AaE_007902</name>
</gene>
<organism evidence="1 2">
    <name type="scientific">Aphanomyces astaci</name>
    <name type="common">Crayfish plague agent</name>
    <dbReference type="NCBI Taxonomy" id="112090"/>
    <lineage>
        <taxon>Eukaryota</taxon>
        <taxon>Sar</taxon>
        <taxon>Stramenopiles</taxon>
        <taxon>Oomycota</taxon>
        <taxon>Saprolegniomycetes</taxon>
        <taxon>Saprolegniales</taxon>
        <taxon>Verrucalvaceae</taxon>
        <taxon>Aphanomyces</taxon>
    </lineage>
</organism>
<proteinExistence type="predicted"/>
<dbReference type="AlphaFoldDB" id="A0A6A4ZWB5"/>
<accession>A0A6A4ZWB5</accession>
<sequence>AQGKVVVQIVDFIPNTTPKAISLGKDEKQRVFGAFSISQKHGGHSVIFVA</sequence>
<evidence type="ECO:0000313" key="1">
    <source>
        <dbReference type="EMBL" id="KAF0747005.1"/>
    </source>
</evidence>
<dbReference type="Proteomes" id="UP000469452">
    <property type="component" value="Unassembled WGS sequence"/>
</dbReference>
<evidence type="ECO:0000313" key="2">
    <source>
        <dbReference type="Proteomes" id="UP000469452"/>
    </source>
</evidence>
<comment type="caution">
    <text evidence="1">The sequence shown here is derived from an EMBL/GenBank/DDBJ whole genome shotgun (WGS) entry which is preliminary data.</text>
</comment>
<protein>
    <submittedName>
        <fullName evidence="1">Uncharacterized protein</fullName>
    </submittedName>
</protein>